<protein>
    <recommendedName>
        <fullName evidence="8">Isoprenylcysteine carboxylmethyltransferase family protein</fullName>
    </recommendedName>
</protein>
<evidence type="ECO:0000313" key="6">
    <source>
        <dbReference type="EMBL" id="NGO56004.1"/>
    </source>
</evidence>
<proteinExistence type="predicted"/>
<dbReference type="InterPro" id="IPR007269">
    <property type="entry name" value="ICMT_MeTrfase"/>
</dbReference>
<dbReference type="Proteomes" id="UP001642900">
    <property type="component" value="Unassembled WGS sequence"/>
</dbReference>
<evidence type="ECO:0008006" key="8">
    <source>
        <dbReference type="Google" id="ProtNLM"/>
    </source>
</evidence>
<evidence type="ECO:0000256" key="4">
    <source>
        <dbReference type="ARBA" id="ARBA00023136"/>
    </source>
</evidence>
<dbReference type="GO" id="GO:0016020">
    <property type="term" value="C:membrane"/>
    <property type="evidence" value="ECO:0007669"/>
    <property type="project" value="UniProtKB-SubCell"/>
</dbReference>
<gene>
    <name evidence="6" type="ORF">G6N73_34320</name>
</gene>
<accession>A0A6G4WMY9</accession>
<keyword evidence="4 5" id="KW-0472">Membrane</keyword>
<dbReference type="EMBL" id="JAAKZF010000166">
    <property type="protein sequence ID" value="NGO56004.1"/>
    <property type="molecule type" value="Genomic_DNA"/>
</dbReference>
<dbReference type="AlphaFoldDB" id="A0A6G4WMY9"/>
<sequence length="168" mass="18516">MNWSVASASSRAPSNIVSVPTSLSPLLRAEGAVEFGVGNSRALAHVAFYVAASTEGILSFSSFDALNLVGLGIYFFGAGMLLFVVRLLGPLWTVKLFIARNHGLVRHPLFRHIRHPNYYLNIVPELIGYALALHAPITLIVGLPIYALPLVIRIRQEERVMRDQFATY</sequence>
<keyword evidence="7" id="KW-1185">Reference proteome</keyword>
<name>A0A6G4WMY9_9HYPH</name>
<organism evidence="6 7">
    <name type="scientific">Allomesorhizobium camelthorni</name>
    <dbReference type="NCBI Taxonomy" id="475069"/>
    <lineage>
        <taxon>Bacteria</taxon>
        <taxon>Pseudomonadati</taxon>
        <taxon>Pseudomonadota</taxon>
        <taxon>Alphaproteobacteria</taxon>
        <taxon>Hyphomicrobiales</taxon>
        <taxon>Phyllobacteriaceae</taxon>
        <taxon>Allomesorhizobium</taxon>
    </lineage>
</organism>
<comment type="caution">
    <text evidence="6">The sequence shown here is derived from an EMBL/GenBank/DDBJ whole genome shotgun (WGS) entry which is preliminary data.</text>
</comment>
<comment type="subcellular location">
    <subcellularLocation>
        <location evidence="1">Membrane</location>
        <topology evidence="1">Multi-pass membrane protein</topology>
    </subcellularLocation>
</comment>
<dbReference type="Pfam" id="PF04140">
    <property type="entry name" value="ICMT"/>
    <property type="match status" value="1"/>
</dbReference>
<dbReference type="Gene3D" id="1.20.120.1630">
    <property type="match status" value="1"/>
</dbReference>
<evidence type="ECO:0000256" key="1">
    <source>
        <dbReference type="ARBA" id="ARBA00004141"/>
    </source>
</evidence>
<evidence type="ECO:0000313" key="7">
    <source>
        <dbReference type="Proteomes" id="UP001642900"/>
    </source>
</evidence>
<evidence type="ECO:0000256" key="2">
    <source>
        <dbReference type="ARBA" id="ARBA00022692"/>
    </source>
</evidence>
<keyword evidence="2 5" id="KW-0812">Transmembrane</keyword>
<dbReference type="GO" id="GO:0004671">
    <property type="term" value="F:protein C-terminal S-isoprenylcysteine carboxyl O-methyltransferase activity"/>
    <property type="evidence" value="ECO:0007669"/>
    <property type="project" value="InterPro"/>
</dbReference>
<evidence type="ECO:0000256" key="3">
    <source>
        <dbReference type="ARBA" id="ARBA00022989"/>
    </source>
</evidence>
<dbReference type="InterPro" id="IPR052527">
    <property type="entry name" value="Metal_cation-efflux_comp"/>
</dbReference>
<evidence type="ECO:0000256" key="5">
    <source>
        <dbReference type="SAM" id="Phobius"/>
    </source>
</evidence>
<reference evidence="6 7" key="1">
    <citation type="submission" date="2020-02" db="EMBL/GenBank/DDBJ databases">
        <title>Genome sequence of strain CCNWXJ40-4.</title>
        <authorList>
            <person name="Gao J."/>
            <person name="Sun J."/>
        </authorList>
    </citation>
    <scope>NUCLEOTIDE SEQUENCE [LARGE SCALE GENOMIC DNA]</scope>
    <source>
        <strain evidence="6 7">CCNWXJ 40-4</strain>
    </source>
</reference>
<keyword evidence="3 5" id="KW-1133">Transmembrane helix</keyword>
<feature type="transmembrane region" description="Helical" evidence="5">
    <location>
        <begin position="126"/>
        <end position="152"/>
    </location>
</feature>
<feature type="transmembrane region" description="Helical" evidence="5">
    <location>
        <begin position="65"/>
        <end position="88"/>
    </location>
</feature>
<dbReference type="PANTHER" id="PTHR43847:SF1">
    <property type="entry name" value="BLL3993 PROTEIN"/>
    <property type="match status" value="1"/>
</dbReference>
<dbReference type="PANTHER" id="PTHR43847">
    <property type="entry name" value="BLL3993 PROTEIN"/>
    <property type="match status" value="1"/>
</dbReference>